<dbReference type="PROSITE" id="PS50977">
    <property type="entry name" value="HTH_TETR_2"/>
    <property type="match status" value="1"/>
</dbReference>
<evidence type="ECO:0000256" key="2">
    <source>
        <dbReference type="ARBA" id="ARBA00023125"/>
    </source>
</evidence>
<dbReference type="InterPro" id="IPR009057">
    <property type="entry name" value="Homeodomain-like_sf"/>
</dbReference>
<dbReference type="Pfam" id="PF00440">
    <property type="entry name" value="TetR_N"/>
    <property type="match status" value="1"/>
</dbReference>
<organism evidence="6 7">
    <name type="scientific">Salininema proteolyticum</name>
    <dbReference type="NCBI Taxonomy" id="1607685"/>
    <lineage>
        <taxon>Bacteria</taxon>
        <taxon>Bacillati</taxon>
        <taxon>Actinomycetota</taxon>
        <taxon>Actinomycetes</taxon>
        <taxon>Glycomycetales</taxon>
        <taxon>Glycomycetaceae</taxon>
        <taxon>Salininema</taxon>
    </lineage>
</organism>
<dbReference type="RefSeq" id="WP_380623569.1">
    <property type="nucleotide sequence ID" value="NZ_JBHSDK010000028.1"/>
</dbReference>
<dbReference type="PRINTS" id="PR00455">
    <property type="entry name" value="HTHTETR"/>
</dbReference>
<dbReference type="InterPro" id="IPR050109">
    <property type="entry name" value="HTH-type_TetR-like_transc_reg"/>
</dbReference>
<feature type="domain" description="HTH tetR-type" evidence="5">
    <location>
        <begin position="17"/>
        <end position="77"/>
    </location>
</feature>
<dbReference type="InterPro" id="IPR001647">
    <property type="entry name" value="HTH_TetR"/>
</dbReference>
<gene>
    <name evidence="6" type="ORF">ACFPET_17650</name>
</gene>
<evidence type="ECO:0000256" key="4">
    <source>
        <dbReference type="PROSITE-ProRule" id="PRU00335"/>
    </source>
</evidence>
<accession>A0ABV8U364</accession>
<dbReference type="SUPFAM" id="SSF48498">
    <property type="entry name" value="Tetracyclin repressor-like, C-terminal domain"/>
    <property type="match status" value="1"/>
</dbReference>
<dbReference type="Proteomes" id="UP001595823">
    <property type="component" value="Unassembled WGS sequence"/>
</dbReference>
<feature type="DNA-binding region" description="H-T-H motif" evidence="4">
    <location>
        <begin position="40"/>
        <end position="59"/>
    </location>
</feature>
<evidence type="ECO:0000256" key="1">
    <source>
        <dbReference type="ARBA" id="ARBA00023015"/>
    </source>
</evidence>
<keyword evidence="2 4" id="KW-0238">DNA-binding</keyword>
<evidence type="ECO:0000313" key="7">
    <source>
        <dbReference type="Proteomes" id="UP001595823"/>
    </source>
</evidence>
<evidence type="ECO:0000313" key="6">
    <source>
        <dbReference type="EMBL" id="MFC4337031.1"/>
    </source>
</evidence>
<name>A0ABV8U364_9ACTN</name>
<evidence type="ECO:0000259" key="5">
    <source>
        <dbReference type="PROSITE" id="PS50977"/>
    </source>
</evidence>
<dbReference type="InterPro" id="IPR036271">
    <property type="entry name" value="Tet_transcr_reg_TetR-rel_C_sf"/>
</dbReference>
<evidence type="ECO:0000256" key="3">
    <source>
        <dbReference type="ARBA" id="ARBA00023163"/>
    </source>
</evidence>
<reference evidence="7" key="1">
    <citation type="journal article" date="2019" name="Int. J. Syst. Evol. Microbiol.">
        <title>The Global Catalogue of Microorganisms (GCM) 10K type strain sequencing project: providing services to taxonomists for standard genome sequencing and annotation.</title>
        <authorList>
            <consortium name="The Broad Institute Genomics Platform"/>
            <consortium name="The Broad Institute Genome Sequencing Center for Infectious Disease"/>
            <person name="Wu L."/>
            <person name="Ma J."/>
        </authorList>
    </citation>
    <scope>NUCLEOTIDE SEQUENCE [LARGE SCALE GENOMIC DNA]</scope>
    <source>
        <strain evidence="7">IBRC-M 10908</strain>
    </source>
</reference>
<protein>
    <submittedName>
        <fullName evidence="6">TetR/AcrR family transcriptional regulator</fullName>
    </submittedName>
</protein>
<comment type="caution">
    <text evidence="6">The sequence shown here is derived from an EMBL/GenBank/DDBJ whole genome shotgun (WGS) entry which is preliminary data.</text>
</comment>
<sequence>MTETREPVRRTQAERRRRTRYALLEAAARLLSADGYPNLRLAEVAANAGVTRGALYHQFDGKEDLALAVVEWVNETWTAEVAVPAAEETGPVAWMEALARGHAVYCRRDVAGVMMTLRVEFLGKDSPVGRRITELVGDLISQTADRIDEGRKAGVIPPGPPAAEVAEAFFGALEGAMIPLAGKAPHDETVAVRIVRGLLGV</sequence>
<dbReference type="PANTHER" id="PTHR30055">
    <property type="entry name" value="HTH-TYPE TRANSCRIPTIONAL REGULATOR RUTR"/>
    <property type="match status" value="1"/>
</dbReference>
<dbReference type="EMBL" id="JBHSDK010000028">
    <property type="protein sequence ID" value="MFC4337031.1"/>
    <property type="molecule type" value="Genomic_DNA"/>
</dbReference>
<keyword evidence="1" id="KW-0805">Transcription regulation</keyword>
<proteinExistence type="predicted"/>
<dbReference type="PANTHER" id="PTHR30055:SF234">
    <property type="entry name" value="HTH-TYPE TRANSCRIPTIONAL REGULATOR BETI"/>
    <property type="match status" value="1"/>
</dbReference>
<keyword evidence="3" id="KW-0804">Transcription</keyword>
<dbReference type="SUPFAM" id="SSF46689">
    <property type="entry name" value="Homeodomain-like"/>
    <property type="match status" value="1"/>
</dbReference>
<dbReference type="Gene3D" id="1.10.357.10">
    <property type="entry name" value="Tetracycline Repressor, domain 2"/>
    <property type="match status" value="1"/>
</dbReference>
<keyword evidence="7" id="KW-1185">Reference proteome</keyword>